<dbReference type="InterPro" id="IPR006168">
    <property type="entry name" value="G3P_DH_NAD-dep"/>
</dbReference>
<dbReference type="SUPFAM" id="SSF51735">
    <property type="entry name" value="NAD(P)-binding Rossmann-fold domains"/>
    <property type="match status" value="1"/>
</dbReference>
<dbReference type="Proteomes" id="UP000177555">
    <property type="component" value="Unassembled WGS sequence"/>
</dbReference>
<comment type="caution">
    <text evidence="11">The sequence shown here is derived from an EMBL/GenBank/DDBJ whole genome shotgun (WGS) entry which is preliminary data.</text>
</comment>
<evidence type="ECO:0000259" key="10">
    <source>
        <dbReference type="Pfam" id="PF07479"/>
    </source>
</evidence>
<dbReference type="GO" id="GO:0005975">
    <property type="term" value="P:carbohydrate metabolic process"/>
    <property type="evidence" value="ECO:0007669"/>
    <property type="project" value="InterPro"/>
</dbReference>
<dbReference type="GO" id="GO:0141153">
    <property type="term" value="F:glycerol-3-phosphate dehydrogenase (NADP+) activity"/>
    <property type="evidence" value="ECO:0007669"/>
    <property type="project" value="RHEA"/>
</dbReference>
<dbReference type="GO" id="GO:0008654">
    <property type="term" value="P:phospholipid biosynthetic process"/>
    <property type="evidence" value="ECO:0007669"/>
    <property type="project" value="UniProtKB-KW"/>
</dbReference>
<evidence type="ECO:0000256" key="5">
    <source>
        <dbReference type="ARBA" id="ARBA00023209"/>
    </source>
</evidence>
<protein>
    <recommendedName>
        <fullName evidence="8">Glycerol-3-phosphate dehydrogenase</fullName>
        <ecNumber evidence="8">1.1.1.94</ecNumber>
    </recommendedName>
</protein>
<feature type="non-terminal residue" evidence="11">
    <location>
        <position position="250"/>
    </location>
</feature>
<comment type="similarity">
    <text evidence="1 7">Belongs to the NAD-dependent glycerol-3-phosphate dehydrogenase family.</text>
</comment>
<feature type="domain" description="Glycerol-3-phosphate dehydrogenase NAD-dependent N-terminal" evidence="9">
    <location>
        <begin position="9"/>
        <end position="160"/>
    </location>
</feature>
<keyword evidence="2" id="KW-0444">Lipid biosynthesis</keyword>
<dbReference type="InterPro" id="IPR008927">
    <property type="entry name" value="6-PGluconate_DH-like_C_sf"/>
</dbReference>
<evidence type="ECO:0000313" key="12">
    <source>
        <dbReference type="Proteomes" id="UP000177555"/>
    </source>
</evidence>
<dbReference type="AlphaFoldDB" id="A0A1F5JGA4"/>
<evidence type="ECO:0000256" key="8">
    <source>
        <dbReference type="RuleBase" id="RU000439"/>
    </source>
</evidence>
<sequence length="250" mass="27396">MSERRNISVGPAGEWGSAFAKVAAERGHRVLIFLRDSEDVKEFRKTHRTKRLPEAVMPNNVKATSDIEEFAKDADLIALVPPSKNFRSFFRELRPSIPPTSYVGSLTKGLEQETHLRMSAIMLEEDPTLIDRIAVLSGPNLAKEIAQRAIGGMVVAAYNPVVADRIRYWLSSNRLSVYASADPVGVEYGGALKNVMALGAGIADEMKASNTSKAFYATRALEEMIRLGKKLGGREETFRGLSGNGDLLLS</sequence>
<dbReference type="PRINTS" id="PR00077">
    <property type="entry name" value="GPDHDRGNASE"/>
</dbReference>
<evidence type="ECO:0000256" key="6">
    <source>
        <dbReference type="ARBA" id="ARBA00023264"/>
    </source>
</evidence>
<keyword evidence="7" id="KW-0520">NAD</keyword>
<keyword evidence="6" id="KW-1208">Phospholipid metabolism</keyword>
<comment type="catalytic activity">
    <reaction evidence="8">
        <text>sn-glycerol 3-phosphate + NADP(+) = dihydroxyacetone phosphate + NADPH + H(+)</text>
        <dbReference type="Rhea" id="RHEA:11096"/>
        <dbReference type="ChEBI" id="CHEBI:15378"/>
        <dbReference type="ChEBI" id="CHEBI:57597"/>
        <dbReference type="ChEBI" id="CHEBI:57642"/>
        <dbReference type="ChEBI" id="CHEBI:57783"/>
        <dbReference type="ChEBI" id="CHEBI:58349"/>
        <dbReference type="EC" id="1.1.1.94"/>
    </reaction>
</comment>
<dbReference type="InterPro" id="IPR036291">
    <property type="entry name" value="NAD(P)-bd_dom_sf"/>
</dbReference>
<name>A0A1F5JGA4_9BACT</name>
<dbReference type="EMBL" id="MFCP01000034">
    <property type="protein sequence ID" value="OGE27646.1"/>
    <property type="molecule type" value="Genomic_DNA"/>
</dbReference>
<dbReference type="InterPro" id="IPR006109">
    <property type="entry name" value="G3P_DH_NAD-dep_C"/>
</dbReference>
<dbReference type="PANTHER" id="PTHR11728">
    <property type="entry name" value="GLYCEROL-3-PHOSPHATE DEHYDROGENASE"/>
    <property type="match status" value="1"/>
</dbReference>
<keyword evidence="3 7" id="KW-0560">Oxidoreductase</keyword>
<dbReference type="GO" id="GO:0051287">
    <property type="term" value="F:NAD binding"/>
    <property type="evidence" value="ECO:0007669"/>
    <property type="project" value="InterPro"/>
</dbReference>
<dbReference type="InterPro" id="IPR013328">
    <property type="entry name" value="6PGD_dom2"/>
</dbReference>
<evidence type="ECO:0000259" key="9">
    <source>
        <dbReference type="Pfam" id="PF01210"/>
    </source>
</evidence>
<dbReference type="GO" id="GO:0046168">
    <property type="term" value="P:glycerol-3-phosphate catabolic process"/>
    <property type="evidence" value="ECO:0007669"/>
    <property type="project" value="InterPro"/>
</dbReference>
<accession>A0A1F5JGA4</accession>
<dbReference type="Pfam" id="PF01210">
    <property type="entry name" value="NAD_Gly3P_dh_N"/>
    <property type="match status" value="1"/>
</dbReference>
<dbReference type="Gene3D" id="1.10.1040.10">
    <property type="entry name" value="N-(1-d-carboxylethyl)-l-norvaline Dehydrogenase, domain 2"/>
    <property type="match status" value="1"/>
</dbReference>
<evidence type="ECO:0000256" key="3">
    <source>
        <dbReference type="ARBA" id="ARBA00023002"/>
    </source>
</evidence>
<organism evidence="11 12">
    <name type="scientific">Candidatus Daviesbacteria bacterium RIFCSPHIGHO2_01_FULL_40_11</name>
    <dbReference type="NCBI Taxonomy" id="1797762"/>
    <lineage>
        <taxon>Bacteria</taxon>
        <taxon>Candidatus Daviesiibacteriota</taxon>
    </lineage>
</organism>
<reference evidence="11 12" key="1">
    <citation type="journal article" date="2016" name="Nat. Commun.">
        <title>Thousands of microbial genomes shed light on interconnected biogeochemical processes in an aquifer system.</title>
        <authorList>
            <person name="Anantharaman K."/>
            <person name="Brown C.T."/>
            <person name="Hug L.A."/>
            <person name="Sharon I."/>
            <person name="Castelle C.J."/>
            <person name="Probst A.J."/>
            <person name="Thomas B.C."/>
            <person name="Singh A."/>
            <person name="Wilkins M.J."/>
            <person name="Karaoz U."/>
            <person name="Brodie E.L."/>
            <person name="Williams K.H."/>
            <person name="Hubbard S.S."/>
            <person name="Banfield J.F."/>
        </authorList>
    </citation>
    <scope>NUCLEOTIDE SEQUENCE [LARGE SCALE GENOMIC DNA]</scope>
</reference>
<dbReference type="EC" id="1.1.1.94" evidence="8"/>
<keyword evidence="5" id="KW-0594">Phospholipid biosynthesis</keyword>
<gene>
    <name evidence="11" type="ORF">A2867_01475</name>
</gene>
<proteinExistence type="inferred from homology"/>
<feature type="domain" description="Glycerol-3-phosphate dehydrogenase NAD-dependent C-terminal" evidence="10">
    <location>
        <begin position="182"/>
        <end position="249"/>
    </location>
</feature>
<evidence type="ECO:0000256" key="4">
    <source>
        <dbReference type="ARBA" id="ARBA00023098"/>
    </source>
</evidence>
<dbReference type="Gene3D" id="3.40.50.720">
    <property type="entry name" value="NAD(P)-binding Rossmann-like Domain"/>
    <property type="match status" value="1"/>
</dbReference>
<dbReference type="InterPro" id="IPR011128">
    <property type="entry name" value="G3P_DH_NAD-dep_N"/>
</dbReference>
<evidence type="ECO:0000256" key="1">
    <source>
        <dbReference type="ARBA" id="ARBA00011009"/>
    </source>
</evidence>
<evidence type="ECO:0000256" key="7">
    <source>
        <dbReference type="RuleBase" id="RU000437"/>
    </source>
</evidence>
<evidence type="ECO:0000313" key="11">
    <source>
        <dbReference type="EMBL" id="OGE27646.1"/>
    </source>
</evidence>
<keyword evidence="4" id="KW-0443">Lipid metabolism</keyword>
<dbReference type="GO" id="GO:0005829">
    <property type="term" value="C:cytosol"/>
    <property type="evidence" value="ECO:0007669"/>
    <property type="project" value="TreeGrafter"/>
</dbReference>
<dbReference type="Pfam" id="PF07479">
    <property type="entry name" value="NAD_Gly3P_dh_C"/>
    <property type="match status" value="1"/>
</dbReference>
<evidence type="ECO:0000256" key="2">
    <source>
        <dbReference type="ARBA" id="ARBA00022516"/>
    </source>
</evidence>
<dbReference type="PANTHER" id="PTHR11728:SF1">
    <property type="entry name" value="GLYCEROL-3-PHOSPHATE DEHYDROGENASE [NAD(+)] 2, CHLOROPLASTIC"/>
    <property type="match status" value="1"/>
</dbReference>
<dbReference type="SUPFAM" id="SSF48179">
    <property type="entry name" value="6-phosphogluconate dehydrogenase C-terminal domain-like"/>
    <property type="match status" value="1"/>
</dbReference>